<sequence>MARSRFSIAKPDIEKFFNENDKRVYTPGELEKIFILNNKEWRLAKTSTLKSFVQFLLERSKMTRVPLDFPRPLNRYIWGPVTSDLIYEICLSLSPKAYLTHYTAMFLHNLTEQIPKNFYVTVEQTPKSRGTITQEDIDEAFQKPIRRTQNVASYLDCNITLLNGAATGNLGVVSLSGEFREKLQVTNIERTLIDIAVRPEYSGGVFEVLKAYERAKDHDVSVNTLKAYVKKINFVYPYHQVIGFYLERASYSEKRLNLFDMEEKIYDFYLMHDMKDVRYSKRWRLYYPRSLDG</sequence>
<reference evidence="2" key="1">
    <citation type="submission" date="2017-07" db="EMBL/GenBank/DDBJ databases">
        <title>Draft genome sequence of Effusibacillus lacus strain skLN1.</title>
        <authorList>
            <person name="Watanabe M."/>
            <person name="Kojima H."/>
            <person name="Fukui M."/>
        </authorList>
    </citation>
    <scope>NUCLEOTIDE SEQUENCE [LARGE SCALE GENOMIC DNA]</scope>
    <source>
        <strain evidence="2">skLN1</strain>
    </source>
</reference>
<evidence type="ECO:0000313" key="1">
    <source>
        <dbReference type="EMBL" id="GAX89114.1"/>
    </source>
</evidence>
<accession>A0A292YL63</accession>
<dbReference type="EMBL" id="BDUF01000014">
    <property type="protein sequence ID" value="GAX89114.1"/>
    <property type="molecule type" value="Genomic_DNA"/>
</dbReference>
<name>A0A292YL63_9BACL</name>
<evidence type="ECO:0008006" key="3">
    <source>
        <dbReference type="Google" id="ProtNLM"/>
    </source>
</evidence>
<comment type="caution">
    <text evidence="1">The sequence shown here is derived from an EMBL/GenBank/DDBJ whole genome shotgun (WGS) entry which is preliminary data.</text>
</comment>
<keyword evidence="2" id="KW-1185">Reference proteome</keyword>
<proteinExistence type="predicted"/>
<dbReference type="AlphaFoldDB" id="A0A292YL63"/>
<dbReference type="RefSeq" id="WP_096180802.1">
    <property type="nucleotide sequence ID" value="NZ_BDUF01000014.1"/>
</dbReference>
<organism evidence="1 2">
    <name type="scientific">Effusibacillus lacus</name>
    <dbReference type="NCBI Taxonomy" id="1348429"/>
    <lineage>
        <taxon>Bacteria</taxon>
        <taxon>Bacillati</taxon>
        <taxon>Bacillota</taxon>
        <taxon>Bacilli</taxon>
        <taxon>Bacillales</taxon>
        <taxon>Alicyclobacillaceae</taxon>
        <taxon>Effusibacillus</taxon>
    </lineage>
</organism>
<protein>
    <recommendedName>
        <fullName evidence="3">AbiEi antitoxin C-terminal domain-containing protein</fullName>
    </recommendedName>
</protein>
<gene>
    <name evidence="1" type="ORF">EFBL_0732</name>
</gene>
<dbReference type="Proteomes" id="UP000217785">
    <property type="component" value="Unassembled WGS sequence"/>
</dbReference>
<evidence type="ECO:0000313" key="2">
    <source>
        <dbReference type="Proteomes" id="UP000217785"/>
    </source>
</evidence>